<dbReference type="InterPro" id="IPR046239">
    <property type="entry name" value="DUF6272"/>
</dbReference>
<dbReference type="KEGG" id="cyn:Cyan7425_2802"/>
<accession>B8HKF7</accession>
<proteinExistence type="predicted"/>
<reference evidence="1" key="1">
    <citation type="submission" date="2009-01" db="EMBL/GenBank/DDBJ databases">
        <title>Complete sequence of chromosome Cyanothece sp. PCC 7425.</title>
        <authorList>
            <consortium name="US DOE Joint Genome Institute"/>
            <person name="Lucas S."/>
            <person name="Copeland A."/>
            <person name="Lapidus A."/>
            <person name="Glavina del Rio T."/>
            <person name="Dalin E."/>
            <person name="Tice H."/>
            <person name="Bruce D."/>
            <person name="Goodwin L."/>
            <person name="Pitluck S."/>
            <person name="Sims D."/>
            <person name="Meineke L."/>
            <person name="Brettin T."/>
            <person name="Detter J.C."/>
            <person name="Han C."/>
            <person name="Larimer F."/>
            <person name="Land M."/>
            <person name="Hauser L."/>
            <person name="Kyrpides N."/>
            <person name="Ovchinnikova G."/>
            <person name="Liberton M."/>
            <person name="Stoeckel J."/>
            <person name="Banerjee A."/>
            <person name="Singh A."/>
            <person name="Page L."/>
            <person name="Sato H."/>
            <person name="Zhao L."/>
            <person name="Sherman L."/>
            <person name="Pakrasi H."/>
            <person name="Richardson P."/>
        </authorList>
    </citation>
    <scope>NUCLEOTIDE SEQUENCE</scope>
    <source>
        <strain evidence="1">PCC 7425</strain>
    </source>
</reference>
<dbReference type="InterPro" id="IPR058084">
    <property type="entry name" value="Slr1658-like"/>
</dbReference>
<dbReference type="eggNOG" id="COG5381">
    <property type="taxonomic scope" value="Bacteria"/>
</dbReference>
<sequence length="196" mass="22111">MTVQLFGDFIEDFPPEQDCLELRFTPSSHPIRKRWRSHRLSAHFVADYFSNFLPVDDEDPGTERRIKESKGAVSYVANELLENAMKFNHGASNYKVRFGIHFLGSGEITALIFTTNSINPERLEPFQAFIKELLSSDPGELFIQQVEKSAEADGETSGLGLLTMLNDYGAKLGWRFETRDSSAPCIIVTTMAQIKV</sequence>
<gene>
    <name evidence="1" type="ordered locus">Cyan7425_2802</name>
</gene>
<dbReference type="OrthoDB" id="5488639at2"/>
<dbReference type="STRING" id="395961.Cyan7425_2802"/>
<dbReference type="HOGENOM" id="CLU_100987_0_0_3"/>
<name>B8HKF7_CYAP4</name>
<dbReference type="NCBIfam" id="NF047703">
    <property type="entry name" value="slr1658_superfam"/>
    <property type="match status" value="1"/>
</dbReference>
<protein>
    <recommendedName>
        <fullName evidence="2">ATP-binding protein</fullName>
    </recommendedName>
</protein>
<dbReference type="AlphaFoldDB" id="B8HKF7"/>
<organism evidence="1">
    <name type="scientific">Cyanothece sp. (strain PCC 7425 / ATCC 29141)</name>
    <dbReference type="NCBI Taxonomy" id="395961"/>
    <lineage>
        <taxon>Bacteria</taxon>
        <taxon>Bacillati</taxon>
        <taxon>Cyanobacteriota</taxon>
        <taxon>Cyanophyceae</taxon>
        <taxon>Gomontiellales</taxon>
        <taxon>Cyanothecaceae</taxon>
        <taxon>Cyanothece</taxon>
    </lineage>
</organism>
<dbReference type="Pfam" id="PF19788">
    <property type="entry name" value="DUF6272"/>
    <property type="match status" value="1"/>
</dbReference>
<evidence type="ECO:0000313" key="1">
    <source>
        <dbReference type="EMBL" id="ACL45148.1"/>
    </source>
</evidence>
<dbReference type="EMBL" id="CP001344">
    <property type="protein sequence ID" value="ACL45148.1"/>
    <property type="molecule type" value="Genomic_DNA"/>
</dbReference>
<evidence type="ECO:0008006" key="2">
    <source>
        <dbReference type="Google" id="ProtNLM"/>
    </source>
</evidence>